<accession>A0A6C0GLK2</accession>
<keyword evidence="3" id="KW-1185">Reference proteome</keyword>
<dbReference type="PANTHER" id="PTHR40940:SF2">
    <property type="entry name" value="BATD"/>
    <property type="match status" value="1"/>
</dbReference>
<evidence type="ECO:0000313" key="3">
    <source>
        <dbReference type="Proteomes" id="UP000480178"/>
    </source>
</evidence>
<dbReference type="EMBL" id="CP048222">
    <property type="protein sequence ID" value="QHT68869.1"/>
    <property type="molecule type" value="Genomic_DNA"/>
</dbReference>
<evidence type="ECO:0000313" key="2">
    <source>
        <dbReference type="EMBL" id="QHT68869.1"/>
    </source>
</evidence>
<organism evidence="2 3">
    <name type="scientific">Rhodocytophaga rosea</name>
    <dbReference type="NCBI Taxonomy" id="2704465"/>
    <lineage>
        <taxon>Bacteria</taxon>
        <taxon>Pseudomonadati</taxon>
        <taxon>Bacteroidota</taxon>
        <taxon>Cytophagia</taxon>
        <taxon>Cytophagales</taxon>
        <taxon>Rhodocytophagaceae</taxon>
        <taxon>Rhodocytophaga</taxon>
    </lineage>
</organism>
<dbReference type="InterPro" id="IPR025738">
    <property type="entry name" value="BatD"/>
</dbReference>
<evidence type="ECO:0000256" key="1">
    <source>
        <dbReference type="SAM" id="Phobius"/>
    </source>
</evidence>
<dbReference type="Pfam" id="PF13584">
    <property type="entry name" value="BatD"/>
    <property type="match status" value="1"/>
</dbReference>
<feature type="transmembrane region" description="Helical" evidence="1">
    <location>
        <begin position="456"/>
        <end position="478"/>
    </location>
</feature>
<gene>
    <name evidence="2" type="ORF">GXP67_20555</name>
</gene>
<dbReference type="AlphaFoldDB" id="A0A6C0GLK2"/>
<dbReference type="PANTHER" id="PTHR40940">
    <property type="entry name" value="PROTEIN BATD-RELATED"/>
    <property type="match status" value="1"/>
</dbReference>
<dbReference type="Proteomes" id="UP000480178">
    <property type="component" value="Chromosome"/>
</dbReference>
<keyword evidence="1" id="KW-0472">Membrane</keyword>
<keyword evidence="1" id="KW-0812">Transmembrane</keyword>
<dbReference type="RefSeq" id="WP_162444872.1">
    <property type="nucleotide sequence ID" value="NZ_CP048222.1"/>
</dbReference>
<protein>
    <submittedName>
        <fullName evidence="2">Protein BatD</fullName>
    </submittedName>
</protein>
<reference evidence="2 3" key="1">
    <citation type="submission" date="2020-01" db="EMBL/GenBank/DDBJ databases">
        <authorList>
            <person name="Kim M.K."/>
        </authorList>
    </citation>
    <scope>NUCLEOTIDE SEQUENCE [LARGE SCALE GENOMIC DNA]</scope>
    <source>
        <strain evidence="2 3">172606-1</strain>
    </source>
</reference>
<keyword evidence="1" id="KW-1133">Transmembrane helix</keyword>
<proteinExistence type="predicted"/>
<name>A0A6C0GLK2_9BACT</name>
<sequence>MHIFLSKFLLVCWLLGISLLNLQAQNVEVEFGKKVIALDESFTIKLLIESNSSKNNYSAFPQIPGMLKSGLSASMSTVLQNGRSVIVETVTQNYIAPKPGSYVLKPFMIKVNGAEVTSASVTVQVGPPKDPNYVFGNEVYDELLELERKRNEYTDVKADAFFALNTSKDKVYVGEGFMISLGLYIAETNKAELEFYKLEEQLADILRKIRPASCWEENYDIVEVKGSDVTINNKKYVRYTVYQAMYYPLNATPIVFPEIGLTIIKFRVKENADSLQNSKKQDLRTFYTNTRKVTVMPLPPHPLKEQVTVGKFRLKEAISKRSLETGKSFTYQIDIIGEGNLSTIEFKPGNSPAFDFFAPAIKTQQNRTGNSSSGVKSFSFQIVPKEPGLHVLRNYFEWIYFNVEKSTYDTLSSTITVQVSGESQKNTDISLKEMGPVYKNMMRESNRLRDAHEEDWIRMFANLFILGMLLATFVLFFIKR</sequence>
<dbReference type="KEGG" id="rhoz:GXP67_20555"/>